<proteinExistence type="predicted"/>
<organism evidence="2 3">
    <name type="scientific">Desmophyllum pertusum</name>
    <dbReference type="NCBI Taxonomy" id="174260"/>
    <lineage>
        <taxon>Eukaryota</taxon>
        <taxon>Metazoa</taxon>
        <taxon>Cnidaria</taxon>
        <taxon>Anthozoa</taxon>
        <taxon>Hexacorallia</taxon>
        <taxon>Scleractinia</taxon>
        <taxon>Caryophylliina</taxon>
        <taxon>Caryophylliidae</taxon>
        <taxon>Desmophyllum</taxon>
    </lineage>
</organism>
<dbReference type="Proteomes" id="UP001163046">
    <property type="component" value="Unassembled WGS sequence"/>
</dbReference>
<gene>
    <name evidence="2" type="ORF">OS493_038348</name>
</gene>
<evidence type="ECO:0000313" key="3">
    <source>
        <dbReference type="Proteomes" id="UP001163046"/>
    </source>
</evidence>
<dbReference type="AlphaFoldDB" id="A0A9X0CMS5"/>
<name>A0A9X0CMS5_9CNID</name>
<dbReference type="EMBL" id="MU826919">
    <property type="protein sequence ID" value="KAJ7369522.1"/>
    <property type="molecule type" value="Genomic_DNA"/>
</dbReference>
<evidence type="ECO:0000256" key="1">
    <source>
        <dbReference type="SAM" id="MobiDB-lite"/>
    </source>
</evidence>
<evidence type="ECO:0000313" key="2">
    <source>
        <dbReference type="EMBL" id="KAJ7369522.1"/>
    </source>
</evidence>
<reference evidence="2" key="1">
    <citation type="submission" date="2023-01" db="EMBL/GenBank/DDBJ databases">
        <title>Genome assembly of the deep-sea coral Lophelia pertusa.</title>
        <authorList>
            <person name="Herrera S."/>
            <person name="Cordes E."/>
        </authorList>
    </citation>
    <scope>NUCLEOTIDE SEQUENCE</scope>
    <source>
        <strain evidence="2">USNM1676648</strain>
        <tissue evidence="2">Polyp</tissue>
    </source>
</reference>
<keyword evidence="3" id="KW-1185">Reference proteome</keyword>
<feature type="region of interest" description="Disordered" evidence="1">
    <location>
        <begin position="19"/>
        <end position="110"/>
    </location>
</feature>
<protein>
    <submittedName>
        <fullName evidence="2">Uncharacterized protein</fullName>
    </submittedName>
</protein>
<accession>A0A9X0CMS5</accession>
<sequence length="366" mass="41320">MIVHFNRLKPYRVRPVQLQPTSDDVEEPIGQRFGLDAGSDSREPAESAGVELSEAHVMDPVPTGNAEPTDLDLNQHSESGEGVGEGGDLTLFMTGKRPRPSTEPMYSKGNIDDFPITNGYDSVEYTDFINSHIRNSQNILISQSMCYGTFGGCFAPSKRYSPRPSLTWGIRKNYDDFLEFVNEQSQNIYSLACDENLGFGVFFMKNYGTGQAIIRNTSDIKKKWDEGFKITACAARGSTFYVIMTKDAEEYKDKAEKWFTCSTWAAAKIEILKDYKEGKVITGLCYSSVLGLYFVVMAKTPEVQCYHRSGDIIARVKWMDEKNKKGFHPTIIFKYPTDQKILVVMTKDQNRSGLGYHCTYNQKIVN</sequence>
<comment type="caution">
    <text evidence="2">The sequence shown here is derived from an EMBL/GenBank/DDBJ whole genome shotgun (WGS) entry which is preliminary data.</text>
</comment>